<accession>A0ABS6ZKM9</accession>
<dbReference type="EMBL" id="JAHYCA010000002">
    <property type="protein sequence ID" value="MBW6390616.1"/>
    <property type="molecule type" value="Genomic_DNA"/>
</dbReference>
<protein>
    <submittedName>
        <fullName evidence="2">Tetratricopeptide repeat protein</fullName>
    </submittedName>
</protein>
<dbReference type="SUPFAM" id="SSF48452">
    <property type="entry name" value="TPR-like"/>
    <property type="match status" value="1"/>
</dbReference>
<proteinExistence type="predicted"/>
<evidence type="ECO:0000313" key="2">
    <source>
        <dbReference type="EMBL" id="MBW6390616.1"/>
    </source>
</evidence>
<dbReference type="RefSeq" id="WP_219790993.1">
    <property type="nucleotide sequence ID" value="NZ_JAHYCA010000002.1"/>
</dbReference>
<comment type="caution">
    <text evidence="2">The sequence shown here is derived from an EMBL/GenBank/DDBJ whole genome shotgun (WGS) entry which is preliminary data.</text>
</comment>
<feature type="signal peptide" evidence="1">
    <location>
        <begin position="1"/>
        <end position="23"/>
    </location>
</feature>
<sequence length="192" mass="21092">MNPSKIGSLSLVVLLLATGPAASDEPPEHYQERASAVAMEAMGDTRQLENALAIYNEGLERHPDDPELRSSRANLLASMGRYGQAKRDLDALHENGLHKEGMLLRCMLLERMEGTTDNAMACYAEVEAAYVMTDETGSQPSANHILAARLAGSPEAEALLQEWQVDEEGGQDPIVGEMLKMEREELIRKFLP</sequence>
<evidence type="ECO:0000313" key="3">
    <source>
        <dbReference type="Proteomes" id="UP000769617"/>
    </source>
</evidence>
<keyword evidence="1" id="KW-0732">Signal</keyword>
<organism evidence="2 3">
    <name type="scientific">Billgrantia antri</name>
    <dbReference type="NCBI Taxonomy" id="2846777"/>
    <lineage>
        <taxon>Bacteria</taxon>
        <taxon>Pseudomonadati</taxon>
        <taxon>Pseudomonadota</taxon>
        <taxon>Gammaproteobacteria</taxon>
        <taxon>Oceanospirillales</taxon>
        <taxon>Halomonadaceae</taxon>
        <taxon>Billgrantia</taxon>
    </lineage>
</organism>
<name>A0ABS6ZKM9_9GAMM</name>
<dbReference type="InterPro" id="IPR011990">
    <property type="entry name" value="TPR-like_helical_dom_sf"/>
</dbReference>
<dbReference type="Gene3D" id="1.25.40.10">
    <property type="entry name" value="Tetratricopeptide repeat domain"/>
    <property type="match status" value="1"/>
</dbReference>
<gene>
    <name evidence="2" type="ORF">KPL81_05510</name>
</gene>
<evidence type="ECO:0000256" key="1">
    <source>
        <dbReference type="SAM" id="SignalP"/>
    </source>
</evidence>
<keyword evidence="3" id="KW-1185">Reference proteome</keyword>
<feature type="chain" id="PRO_5047173486" evidence="1">
    <location>
        <begin position="24"/>
        <end position="192"/>
    </location>
</feature>
<dbReference type="Proteomes" id="UP000769617">
    <property type="component" value="Unassembled WGS sequence"/>
</dbReference>
<reference evidence="2 3" key="1">
    <citation type="submission" date="2021-07" db="EMBL/GenBank/DDBJ databases">
        <authorList>
            <person name="So Y."/>
        </authorList>
    </citation>
    <scope>NUCLEOTIDE SEQUENCE [LARGE SCALE GENOMIC DNA]</scope>
    <source>
        <strain evidence="2 3">Y3S6</strain>
    </source>
</reference>